<evidence type="ECO:0000256" key="5">
    <source>
        <dbReference type="ARBA" id="ARBA00022679"/>
    </source>
</evidence>
<feature type="domain" description="PAC" evidence="13">
    <location>
        <begin position="201"/>
        <end position="260"/>
    </location>
</feature>
<dbReference type="InterPro" id="IPR003594">
    <property type="entry name" value="HATPase_dom"/>
</dbReference>
<evidence type="ECO:0000256" key="3">
    <source>
        <dbReference type="ARBA" id="ARBA00012438"/>
    </source>
</evidence>
<dbReference type="CDD" id="cd00082">
    <property type="entry name" value="HisKA"/>
    <property type="match status" value="1"/>
</dbReference>
<dbReference type="NCBIfam" id="TIGR00229">
    <property type="entry name" value="sensory_box"/>
    <property type="match status" value="1"/>
</dbReference>
<keyword evidence="5" id="KW-0808">Transferase</keyword>
<dbReference type="Gene3D" id="3.30.450.20">
    <property type="entry name" value="PAS domain"/>
    <property type="match status" value="1"/>
</dbReference>
<dbReference type="InterPro" id="IPR005467">
    <property type="entry name" value="His_kinase_dom"/>
</dbReference>
<evidence type="ECO:0000256" key="2">
    <source>
        <dbReference type="ARBA" id="ARBA00004236"/>
    </source>
</evidence>
<keyword evidence="9" id="KW-0175">Coiled coil</keyword>
<evidence type="ECO:0000256" key="9">
    <source>
        <dbReference type="SAM" id="Coils"/>
    </source>
</evidence>
<dbReference type="Gene3D" id="3.30.565.10">
    <property type="entry name" value="Histidine kinase-like ATPase, C-terminal domain"/>
    <property type="match status" value="1"/>
</dbReference>
<dbReference type="PROSITE" id="PS50110">
    <property type="entry name" value="RESPONSE_REGULATORY"/>
    <property type="match status" value="1"/>
</dbReference>
<comment type="catalytic activity">
    <reaction evidence="1">
        <text>ATP + protein L-histidine = ADP + protein N-phospho-L-histidine.</text>
        <dbReference type="EC" id="2.7.13.3"/>
    </reaction>
</comment>
<evidence type="ECO:0000256" key="8">
    <source>
        <dbReference type="PROSITE-ProRule" id="PRU00169"/>
    </source>
</evidence>
<evidence type="ECO:0000256" key="4">
    <source>
        <dbReference type="ARBA" id="ARBA00022553"/>
    </source>
</evidence>
<dbReference type="CDD" id="cd00156">
    <property type="entry name" value="REC"/>
    <property type="match status" value="1"/>
</dbReference>
<dbReference type="Proteomes" id="UP001501470">
    <property type="component" value="Unassembled WGS sequence"/>
</dbReference>
<dbReference type="SUPFAM" id="SSF55785">
    <property type="entry name" value="PYP-like sensor domain (PAS domain)"/>
    <property type="match status" value="1"/>
</dbReference>
<accession>A0ABP4LEQ5</accession>
<feature type="domain" description="Response regulatory" evidence="11">
    <location>
        <begin position="2"/>
        <end position="120"/>
    </location>
</feature>
<dbReference type="CDD" id="cd00075">
    <property type="entry name" value="HATPase"/>
    <property type="match status" value="1"/>
</dbReference>
<feature type="modified residue" description="4-aspartylphosphate" evidence="8">
    <location>
        <position position="55"/>
    </location>
</feature>
<dbReference type="SMART" id="SM00448">
    <property type="entry name" value="REC"/>
    <property type="match status" value="1"/>
</dbReference>
<feature type="domain" description="PAS" evidence="12">
    <location>
        <begin position="131"/>
        <end position="174"/>
    </location>
</feature>
<gene>
    <name evidence="14" type="ORF">GCM10009827_043040</name>
</gene>
<name>A0ABP4LEQ5_9ACTN</name>
<proteinExistence type="predicted"/>
<dbReference type="EC" id="2.7.13.3" evidence="3"/>
<dbReference type="Pfam" id="PF02518">
    <property type="entry name" value="HATPase_c"/>
    <property type="match status" value="1"/>
</dbReference>
<dbReference type="PANTHER" id="PTHR43047">
    <property type="entry name" value="TWO-COMPONENT HISTIDINE PROTEIN KINASE"/>
    <property type="match status" value="1"/>
</dbReference>
<dbReference type="PROSITE" id="PS50109">
    <property type="entry name" value="HIS_KIN"/>
    <property type="match status" value="1"/>
</dbReference>
<feature type="coiled-coil region" evidence="9">
    <location>
        <begin position="251"/>
        <end position="278"/>
    </location>
</feature>
<dbReference type="InterPro" id="IPR000014">
    <property type="entry name" value="PAS"/>
</dbReference>
<reference evidence="15" key="1">
    <citation type="journal article" date="2019" name="Int. J. Syst. Evol. Microbiol.">
        <title>The Global Catalogue of Microorganisms (GCM) 10K type strain sequencing project: providing services to taxonomists for standard genome sequencing and annotation.</title>
        <authorList>
            <consortium name="The Broad Institute Genomics Platform"/>
            <consortium name="The Broad Institute Genome Sequencing Center for Infectious Disease"/>
            <person name="Wu L."/>
            <person name="Ma J."/>
        </authorList>
    </citation>
    <scope>NUCLEOTIDE SEQUENCE [LARGE SCALE GENOMIC DNA]</scope>
    <source>
        <strain evidence="15">JCM 15933</strain>
    </source>
</reference>
<sequence>MRILLLEDNPDDAEMLVFELRRAGFAPMWRRVESRAEFQAALDDPEGLPQVILADYSLPQFNALEALHMLRAGGYDIPAIVVSGAMSEESCVDALRHGAVDYLLKDRLSRLGSAVQHALSQQRLAADQRRAEETFRAAFDHAPVGMAVTDLDGHVLEVNQELARMTGLQPSQLLLDMVAEEDRPIVAEKMKRLVAGEAEKVSKELRLCRSDGAPLWGQYSASLIGSGGSARGRGHHGAHHVVHQIADVTDRRRAEEALQRQAAKLARTNSDLQELDRLKSEFVATVSHELRTPLTSIRGYTEILADAHASSLGATERKIVGIIDRNGRRLLDLIEDLLTFSRIESGTLTLSVGPVQMRQIIDAAYEAIRPSVEAAGLSITLDVDEHIPVVQGDGEQIERVALNLLTNAVKFSDAGGAITVTGRERDGEVVVWIRDTGVGIPEHEQSMLFTRFFRTADAQKRAIKGSGLGLAISKAIVEAHGGWIALESIEGSGTTVGFGIPTP</sequence>
<dbReference type="Gene3D" id="3.40.50.2300">
    <property type="match status" value="1"/>
</dbReference>
<comment type="caution">
    <text evidence="14">The sequence shown here is derived from an EMBL/GenBank/DDBJ whole genome shotgun (WGS) entry which is preliminary data.</text>
</comment>
<evidence type="ECO:0000313" key="14">
    <source>
        <dbReference type="EMBL" id="GAA1522295.1"/>
    </source>
</evidence>
<feature type="domain" description="Histidine kinase" evidence="10">
    <location>
        <begin position="285"/>
        <end position="503"/>
    </location>
</feature>
<dbReference type="InterPro" id="IPR000700">
    <property type="entry name" value="PAS-assoc_C"/>
</dbReference>
<dbReference type="InterPro" id="IPR011006">
    <property type="entry name" value="CheY-like_superfamily"/>
</dbReference>
<dbReference type="PROSITE" id="PS50112">
    <property type="entry name" value="PAS"/>
    <property type="match status" value="1"/>
</dbReference>
<dbReference type="InterPro" id="IPR001789">
    <property type="entry name" value="Sig_transdc_resp-reg_receiver"/>
</dbReference>
<dbReference type="Gene3D" id="1.10.287.130">
    <property type="match status" value="1"/>
</dbReference>
<dbReference type="RefSeq" id="WP_344503781.1">
    <property type="nucleotide sequence ID" value="NZ_BAAAQD010000008.1"/>
</dbReference>
<dbReference type="InterPro" id="IPR036097">
    <property type="entry name" value="HisK_dim/P_sf"/>
</dbReference>
<dbReference type="SUPFAM" id="SSF55874">
    <property type="entry name" value="ATPase domain of HSP90 chaperone/DNA topoisomerase II/histidine kinase"/>
    <property type="match status" value="1"/>
</dbReference>
<dbReference type="SMART" id="SM00388">
    <property type="entry name" value="HisKA"/>
    <property type="match status" value="1"/>
</dbReference>
<dbReference type="Pfam" id="PF00512">
    <property type="entry name" value="HisKA"/>
    <property type="match status" value="1"/>
</dbReference>
<dbReference type="Pfam" id="PF00072">
    <property type="entry name" value="Response_reg"/>
    <property type="match status" value="1"/>
</dbReference>
<evidence type="ECO:0000313" key="15">
    <source>
        <dbReference type="Proteomes" id="UP001501470"/>
    </source>
</evidence>
<evidence type="ECO:0000259" key="10">
    <source>
        <dbReference type="PROSITE" id="PS50109"/>
    </source>
</evidence>
<keyword evidence="4 8" id="KW-0597">Phosphoprotein</keyword>
<protein>
    <recommendedName>
        <fullName evidence="3">histidine kinase</fullName>
        <ecNumber evidence="3">2.7.13.3</ecNumber>
    </recommendedName>
</protein>
<dbReference type="Pfam" id="PF00989">
    <property type="entry name" value="PAS"/>
    <property type="match status" value="1"/>
</dbReference>
<evidence type="ECO:0000259" key="11">
    <source>
        <dbReference type="PROSITE" id="PS50110"/>
    </source>
</evidence>
<keyword evidence="6" id="KW-0418">Kinase</keyword>
<evidence type="ECO:0000256" key="6">
    <source>
        <dbReference type="ARBA" id="ARBA00022777"/>
    </source>
</evidence>
<dbReference type="InterPro" id="IPR035965">
    <property type="entry name" value="PAS-like_dom_sf"/>
</dbReference>
<comment type="subcellular location">
    <subcellularLocation>
        <location evidence="2">Cell membrane</location>
    </subcellularLocation>
</comment>
<dbReference type="EMBL" id="BAAAQD010000008">
    <property type="protein sequence ID" value="GAA1522295.1"/>
    <property type="molecule type" value="Genomic_DNA"/>
</dbReference>
<keyword evidence="7" id="KW-0902">Two-component regulatory system</keyword>
<dbReference type="SMART" id="SM00387">
    <property type="entry name" value="HATPase_c"/>
    <property type="match status" value="1"/>
</dbReference>
<dbReference type="InterPro" id="IPR013767">
    <property type="entry name" value="PAS_fold"/>
</dbReference>
<dbReference type="PROSITE" id="PS50113">
    <property type="entry name" value="PAC"/>
    <property type="match status" value="1"/>
</dbReference>
<dbReference type="PANTHER" id="PTHR43047:SF72">
    <property type="entry name" value="OSMOSENSING HISTIDINE PROTEIN KINASE SLN1"/>
    <property type="match status" value="1"/>
</dbReference>
<keyword evidence="15" id="KW-1185">Reference proteome</keyword>
<evidence type="ECO:0000259" key="13">
    <source>
        <dbReference type="PROSITE" id="PS50113"/>
    </source>
</evidence>
<dbReference type="PRINTS" id="PR00344">
    <property type="entry name" value="BCTRLSENSOR"/>
</dbReference>
<dbReference type="SMART" id="SM00091">
    <property type="entry name" value="PAS"/>
    <property type="match status" value="1"/>
</dbReference>
<evidence type="ECO:0000259" key="12">
    <source>
        <dbReference type="PROSITE" id="PS50112"/>
    </source>
</evidence>
<dbReference type="InterPro" id="IPR004358">
    <property type="entry name" value="Sig_transdc_His_kin-like_C"/>
</dbReference>
<evidence type="ECO:0000256" key="7">
    <source>
        <dbReference type="ARBA" id="ARBA00023012"/>
    </source>
</evidence>
<dbReference type="SUPFAM" id="SSF47384">
    <property type="entry name" value="Homodimeric domain of signal transducing histidine kinase"/>
    <property type="match status" value="1"/>
</dbReference>
<dbReference type="CDD" id="cd00130">
    <property type="entry name" value="PAS"/>
    <property type="match status" value="1"/>
</dbReference>
<dbReference type="InterPro" id="IPR036890">
    <property type="entry name" value="HATPase_C_sf"/>
</dbReference>
<organism evidence="14 15">
    <name type="scientific">Dactylosporangium maewongense</name>
    <dbReference type="NCBI Taxonomy" id="634393"/>
    <lineage>
        <taxon>Bacteria</taxon>
        <taxon>Bacillati</taxon>
        <taxon>Actinomycetota</taxon>
        <taxon>Actinomycetes</taxon>
        <taxon>Micromonosporales</taxon>
        <taxon>Micromonosporaceae</taxon>
        <taxon>Dactylosporangium</taxon>
    </lineage>
</organism>
<dbReference type="SUPFAM" id="SSF52172">
    <property type="entry name" value="CheY-like"/>
    <property type="match status" value="1"/>
</dbReference>
<dbReference type="InterPro" id="IPR003661">
    <property type="entry name" value="HisK_dim/P_dom"/>
</dbReference>
<evidence type="ECO:0000256" key="1">
    <source>
        <dbReference type="ARBA" id="ARBA00000085"/>
    </source>
</evidence>